<keyword evidence="7 11" id="KW-1133">Transmembrane helix</keyword>
<keyword evidence="5 11" id="KW-0812">Transmembrane</keyword>
<dbReference type="GO" id="GO:0007602">
    <property type="term" value="P:phototransduction"/>
    <property type="evidence" value="ECO:0007669"/>
    <property type="project" value="UniProtKB-KW"/>
</dbReference>
<dbReference type="InterPro" id="IPR001425">
    <property type="entry name" value="Arc/bac/fun_rhodopsins"/>
</dbReference>
<dbReference type="PANTHER" id="PTHR28286:SF2">
    <property type="entry name" value="BACTERIORHODOPSIN _OPSIN, NOPA (EUROFUNG)"/>
    <property type="match status" value="1"/>
</dbReference>
<keyword evidence="10" id="KW-0675">Receptor</keyword>
<evidence type="ECO:0000313" key="13">
    <source>
        <dbReference type="Proteomes" id="UP001595846"/>
    </source>
</evidence>
<reference evidence="12 13" key="1">
    <citation type="journal article" date="2019" name="Int. J. Syst. Evol. Microbiol.">
        <title>The Global Catalogue of Microorganisms (GCM) 10K type strain sequencing project: providing services to taxonomists for standard genome sequencing and annotation.</title>
        <authorList>
            <consortium name="The Broad Institute Genomics Platform"/>
            <consortium name="The Broad Institute Genome Sequencing Center for Infectious Disease"/>
            <person name="Wu L."/>
            <person name="Ma J."/>
        </authorList>
    </citation>
    <scope>NUCLEOTIDE SEQUENCE [LARGE SCALE GENOMIC DNA]</scope>
    <source>
        <strain evidence="12 13">IBRC-M 10256</strain>
    </source>
</reference>
<dbReference type="EMBL" id="JBHSAQ010000002">
    <property type="protein sequence ID" value="MFC3958058.1"/>
    <property type="molecule type" value="Genomic_DNA"/>
</dbReference>
<evidence type="ECO:0000256" key="1">
    <source>
        <dbReference type="ARBA" id="ARBA00004141"/>
    </source>
</evidence>
<dbReference type="RefSeq" id="WP_256534022.1">
    <property type="nucleotide sequence ID" value="NZ_CP101824.1"/>
</dbReference>
<protein>
    <submittedName>
        <fullName evidence="12">Bacteriorhodopsin</fullName>
    </submittedName>
</protein>
<feature type="transmembrane region" description="Helical" evidence="11">
    <location>
        <begin position="212"/>
        <end position="235"/>
    </location>
</feature>
<dbReference type="PANTHER" id="PTHR28286">
    <property type="match status" value="1"/>
</dbReference>
<keyword evidence="3" id="KW-0600">Photoreceptor protein</keyword>
<dbReference type="SUPFAM" id="SSF81321">
    <property type="entry name" value="Family A G protein-coupled receptor-like"/>
    <property type="match status" value="1"/>
</dbReference>
<comment type="similarity">
    <text evidence="2">Belongs to the archaeal/bacterial/fungal opsin family.</text>
</comment>
<dbReference type="Pfam" id="PF01036">
    <property type="entry name" value="Bac_rhodopsin"/>
    <property type="match status" value="1"/>
</dbReference>
<evidence type="ECO:0000256" key="3">
    <source>
        <dbReference type="ARBA" id="ARBA00022543"/>
    </source>
</evidence>
<evidence type="ECO:0000313" key="12">
    <source>
        <dbReference type="EMBL" id="MFC3958058.1"/>
    </source>
</evidence>
<dbReference type="GeneID" id="73903441"/>
<evidence type="ECO:0000256" key="4">
    <source>
        <dbReference type="ARBA" id="ARBA00022606"/>
    </source>
</evidence>
<keyword evidence="6" id="KW-0681">Retinal protein</keyword>
<dbReference type="Proteomes" id="UP001595846">
    <property type="component" value="Unassembled WGS sequence"/>
</dbReference>
<proteinExistence type="inferred from homology"/>
<evidence type="ECO:0000256" key="10">
    <source>
        <dbReference type="ARBA" id="ARBA00023170"/>
    </source>
</evidence>
<evidence type="ECO:0000256" key="2">
    <source>
        <dbReference type="ARBA" id="ARBA00008130"/>
    </source>
</evidence>
<evidence type="ECO:0000256" key="8">
    <source>
        <dbReference type="ARBA" id="ARBA00022991"/>
    </source>
</evidence>
<evidence type="ECO:0000256" key="11">
    <source>
        <dbReference type="SAM" id="Phobius"/>
    </source>
</evidence>
<dbReference type="Gene3D" id="1.20.1070.10">
    <property type="entry name" value="Rhodopsin 7-helix transmembrane proteins"/>
    <property type="match status" value="1"/>
</dbReference>
<organism evidence="12 13">
    <name type="scientific">Halovivax cerinus</name>
    <dbReference type="NCBI Taxonomy" id="1487865"/>
    <lineage>
        <taxon>Archaea</taxon>
        <taxon>Methanobacteriati</taxon>
        <taxon>Methanobacteriota</taxon>
        <taxon>Stenosarchaea group</taxon>
        <taxon>Halobacteria</taxon>
        <taxon>Halobacteriales</taxon>
        <taxon>Natrialbaceae</taxon>
        <taxon>Halovivax</taxon>
    </lineage>
</organism>
<comment type="subcellular location">
    <subcellularLocation>
        <location evidence="1">Membrane</location>
        <topology evidence="1">Multi-pass membrane protein</topology>
    </subcellularLocation>
</comment>
<dbReference type="PRINTS" id="PR00251">
    <property type="entry name" value="BACTRLOPSIN"/>
</dbReference>
<feature type="transmembrane region" description="Helical" evidence="11">
    <location>
        <begin position="120"/>
        <end position="138"/>
    </location>
</feature>
<name>A0ABD5NN12_9EURY</name>
<feature type="transmembrane region" description="Helical" evidence="11">
    <location>
        <begin position="145"/>
        <end position="167"/>
    </location>
</feature>
<evidence type="ECO:0000256" key="5">
    <source>
        <dbReference type="ARBA" id="ARBA00022692"/>
    </source>
</evidence>
<accession>A0ABD5NN12</accession>
<dbReference type="SMART" id="SM01021">
    <property type="entry name" value="Bac_rhodopsin"/>
    <property type="match status" value="1"/>
</dbReference>
<keyword evidence="9 11" id="KW-0472">Membrane</keyword>
<dbReference type="GO" id="GO:0009881">
    <property type="term" value="F:photoreceptor activity"/>
    <property type="evidence" value="ECO:0007669"/>
    <property type="project" value="UniProtKB-KW"/>
</dbReference>
<evidence type="ECO:0000256" key="7">
    <source>
        <dbReference type="ARBA" id="ARBA00022989"/>
    </source>
</evidence>
<comment type="caution">
    <text evidence="12">The sequence shown here is derived from an EMBL/GenBank/DDBJ whole genome shotgun (WGS) entry which is preliminary data.</text>
</comment>
<evidence type="ECO:0000256" key="6">
    <source>
        <dbReference type="ARBA" id="ARBA00022925"/>
    </source>
</evidence>
<feature type="transmembrane region" description="Helical" evidence="11">
    <location>
        <begin position="173"/>
        <end position="191"/>
    </location>
</feature>
<evidence type="ECO:0000256" key="9">
    <source>
        <dbReference type="ARBA" id="ARBA00023136"/>
    </source>
</evidence>
<feature type="transmembrane region" description="Helical" evidence="11">
    <location>
        <begin position="66"/>
        <end position="85"/>
    </location>
</feature>
<feature type="transmembrane region" description="Helical" evidence="11">
    <location>
        <begin position="32"/>
        <end position="54"/>
    </location>
</feature>
<gene>
    <name evidence="12" type="ORF">ACFOUR_06685</name>
</gene>
<dbReference type="GO" id="GO:0016020">
    <property type="term" value="C:membrane"/>
    <property type="evidence" value="ECO:0007669"/>
    <property type="project" value="UniProtKB-SubCell"/>
</dbReference>
<dbReference type="AlphaFoldDB" id="A0ABD5NN12"/>
<feature type="transmembrane region" description="Helical" evidence="11">
    <location>
        <begin position="241"/>
        <end position="264"/>
    </location>
</feature>
<keyword evidence="4" id="KW-0716">Sensory transduction</keyword>
<sequence>MFHSTLSAQPAPAAAVGATTQRTLFEYVHDDALLSLSFVLNIALAGLTILAIVFLARGLSDPRARLITVSVLLISVVSISSYTGLTSGLTLSIVEMPPGHPAAGRTTAGEAGVLIMWGRYLTWTFSTPFILIALGLIAGSDWTKILTSVALTIAMCLTGLAAALTTSALFLRWWWYALSSTFFLVIVYIILVEWSAEADLTGTADIFDTLKLLTVVGWFGYPVLWALGVEGFAVLDVVVTSWGYSALDVITKYVVTMLIMLYLADEPSAITGGPEWGQSTRDSVVTDD</sequence>
<keyword evidence="8" id="KW-0157">Chromophore</keyword>
<keyword evidence="13" id="KW-1185">Reference proteome</keyword>